<dbReference type="Proteomes" id="UP000033187">
    <property type="component" value="Chromosome 1"/>
</dbReference>
<gene>
    <name evidence="2" type="ORF">YBN1229_v1_2256</name>
</gene>
<sequence>MTKEPRKNTDEQRTDLETEKVRDAALKRMLSTPPKPHKDEKKRKNGADGK</sequence>
<name>A0A0D6JFN3_9HYPH</name>
<evidence type="ECO:0000256" key="1">
    <source>
        <dbReference type="SAM" id="MobiDB-lite"/>
    </source>
</evidence>
<dbReference type="KEGG" id="fiy:BN1229_v1_2256"/>
<feature type="compositionally biased region" description="Basic and acidic residues" evidence="1">
    <location>
        <begin position="1"/>
        <end position="26"/>
    </location>
</feature>
<accession>A0A0D6JFN3</accession>
<protein>
    <submittedName>
        <fullName evidence="2">Uncharacterized protein</fullName>
    </submittedName>
</protein>
<organism evidence="2 3">
    <name type="scientific">Candidatus Filomicrobium marinum</name>
    <dbReference type="NCBI Taxonomy" id="1608628"/>
    <lineage>
        <taxon>Bacteria</taxon>
        <taxon>Pseudomonadati</taxon>
        <taxon>Pseudomonadota</taxon>
        <taxon>Alphaproteobacteria</taxon>
        <taxon>Hyphomicrobiales</taxon>
        <taxon>Hyphomicrobiaceae</taxon>
        <taxon>Filomicrobium</taxon>
    </lineage>
</organism>
<evidence type="ECO:0000313" key="3">
    <source>
        <dbReference type="Proteomes" id="UP000033187"/>
    </source>
</evidence>
<feature type="region of interest" description="Disordered" evidence="1">
    <location>
        <begin position="1"/>
        <end position="50"/>
    </location>
</feature>
<evidence type="ECO:0000313" key="2">
    <source>
        <dbReference type="EMBL" id="CPR19647.1"/>
    </source>
</evidence>
<keyword evidence="3" id="KW-1185">Reference proteome</keyword>
<dbReference type="EMBL" id="LN829119">
    <property type="protein sequence ID" value="CPR19647.1"/>
    <property type="molecule type" value="Genomic_DNA"/>
</dbReference>
<reference evidence="3" key="1">
    <citation type="submission" date="2015-02" db="EMBL/GenBank/DDBJ databases">
        <authorList>
            <person name="Chooi Y.-H."/>
        </authorList>
    </citation>
    <scope>NUCLEOTIDE SEQUENCE [LARGE SCALE GENOMIC DNA]</scope>
    <source>
        <strain evidence="3">strain Y</strain>
    </source>
</reference>
<proteinExistence type="predicted"/>
<dbReference type="AlphaFoldDB" id="A0A0D6JFN3"/>
<dbReference type="RefSeq" id="WP_172655236.1">
    <property type="nucleotide sequence ID" value="NZ_LN829118.1"/>
</dbReference>